<proteinExistence type="predicted"/>
<dbReference type="OrthoDB" id="280692at2"/>
<gene>
    <name evidence="2" type="ORF">BKA23_2509</name>
</gene>
<dbReference type="PANTHER" id="PTHR20935">
    <property type="entry name" value="PHOSPHOGLYCERATE MUTASE-RELATED"/>
    <property type="match status" value="1"/>
</dbReference>
<evidence type="ECO:0000313" key="2">
    <source>
        <dbReference type="EMBL" id="TWE10157.1"/>
    </source>
</evidence>
<dbReference type="InterPro" id="IPR013078">
    <property type="entry name" value="His_Pase_superF_clade-1"/>
</dbReference>
<keyword evidence="3" id="KW-1185">Reference proteome</keyword>
<dbReference type="InterPro" id="IPR051021">
    <property type="entry name" value="Mito_Ser/Thr_phosphatase"/>
</dbReference>
<reference evidence="2 3" key="1">
    <citation type="submission" date="2019-06" db="EMBL/GenBank/DDBJ databases">
        <title>Sequencing the genomes of 1000 actinobacteria strains.</title>
        <authorList>
            <person name="Klenk H.-P."/>
        </authorList>
    </citation>
    <scope>NUCLEOTIDE SEQUENCE [LARGE SCALE GENOMIC DNA]</scope>
    <source>
        <strain evidence="2 3">DSM 19560</strain>
    </source>
</reference>
<evidence type="ECO:0000256" key="1">
    <source>
        <dbReference type="ARBA" id="ARBA00022801"/>
    </source>
</evidence>
<evidence type="ECO:0000313" key="3">
    <source>
        <dbReference type="Proteomes" id="UP000318297"/>
    </source>
</evidence>
<dbReference type="Pfam" id="PF00300">
    <property type="entry name" value="His_Phos_1"/>
    <property type="match status" value="2"/>
</dbReference>
<dbReference type="SUPFAM" id="SSF53254">
    <property type="entry name" value="Phosphoglycerate mutase-like"/>
    <property type="match status" value="1"/>
</dbReference>
<dbReference type="CDD" id="cd07067">
    <property type="entry name" value="HP_PGM_like"/>
    <property type="match status" value="1"/>
</dbReference>
<comment type="caution">
    <text evidence="2">The sequence shown here is derived from an EMBL/GenBank/DDBJ whole genome shotgun (WGS) entry which is preliminary data.</text>
</comment>
<dbReference type="EMBL" id="VIVQ01000002">
    <property type="protein sequence ID" value="TWE10157.1"/>
    <property type="molecule type" value="Genomic_DNA"/>
</dbReference>
<dbReference type="AlphaFoldDB" id="A0A561E3H4"/>
<protein>
    <submittedName>
        <fullName evidence="2">Broad specificity phosphatase PhoE</fullName>
    </submittedName>
</protein>
<keyword evidence="1" id="KW-0378">Hydrolase</keyword>
<accession>A0A561E3H4</accession>
<dbReference type="Gene3D" id="3.40.50.1240">
    <property type="entry name" value="Phosphoglycerate mutase-like"/>
    <property type="match status" value="1"/>
</dbReference>
<name>A0A561E3H4_9MICO</name>
<organism evidence="2 3">
    <name type="scientific">Rudaeicoccus suwonensis</name>
    <dbReference type="NCBI Taxonomy" id="657409"/>
    <lineage>
        <taxon>Bacteria</taxon>
        <taxon>Bacillati</taxon>
        <taxon>Actinomycetota</taxon>
        <taxon>Actinomycetes</taxon>
        <taxon>Micrococcales</taxon>
        <taxon>Dermacoccaceae</taxon>
        <taxon>Rudaeicoccus</taxon>
    </lineage>
</organism>
<dbReference type="GO" id="GO:0016787">
    <property type="term" value="F:hydrolase activity"/>
    <property type="evidence" value="ECO:0007669"/>
    <property type="project" value="UniProtKB-KW"/>
</dbReference>
<sequence>MSRSITLVRHGQASFGKSDYDRLSDLGHEQSRLLGQFLSTRAPAPDHIVTGTLKRHRETAAEVCVAAGWTLTPDVDAGWDELDHVAVINAYRPAYRNMLVLKADMMRTFRPRAAFVDMFTTAVRRWAEGDHDEDYPETFAAFDERVHEAFGRVVAADAEHTLVVSSVGVIAWVVAGLLGSERESAWERLSMAVFNTGYTRLHLDKNGVAAVSTFNEIGHLTPERFITNH</sequence>
<dbReference type="RefSeq" id="WP_145228913.1">
    <property type="nucleotide sequence ID" value="NZ_VIVQ01000002.1"/>
</dbReference>
<dbReference type="Proteomes" id="UP000318297">
    <property type="component" value="Unassembled WGS sequence"/>
</dbReference>
<dbReference type="SMART" id="SM00855">
    <property type="entry name" value="PGAM"/>
    <property type="match status" value="1"/>
</dbReference>
<dbReference type="PANTHER" id="PTHR20935:SF0">
    <property type="entry name" value="SERINE_THREONINE-PROTEIN PHOSPHATASE PGAM5, MITOCHONDRIAL"/>
    <property type="match status" value="1"/>
</dbReference>
<dbReference type="InterPro" id="IPR029033">
    <property type="entry name" value="His_PPase_superfam"/>
</dbReference>